<feature type="region of interest" description="Disordered" evidence="1">
    <location>
        <begin position="1"/>
        <end position="57"/>
    </location>
</feature>
<sequence length="264" mass="29736">MTRISLFQPNEHDELSSDYLSSHKQESTKPTSSFSPQELPIELPVGPYEQGDNEVNAQVSKATEKMTERIKEGFTTFVEKVGSAFKDLKAPPEEPPQNKHDDAEVVHSESSEKTLAPEGSTAGGDDSEKSDNWSIETFIKDQGSLVIESATMAVTQWSEKIIEIAKEQDRKLNADADADPHASEYEDKGPEPNSFFDRLKEAIKLVWNTLGSAFQFLKEKTISFVNVTWEFISDGLETFKSHVQWITQNIKRTMFGVGWKHKSF</sequence>
<evidence type="ECO:0000313" key="2">
    <source>
        <dbReference type="EMBL" id="KAJ6257655.1"/>
    </source>
</evidence>
<name>A0AAD6IU11_DREDA</name>
<comment type="caution">
    <text evidence="2">The sequence shown here is derived from an EMBL/GenBank/DDBJ whole genome shotgun (WGS) entry which is preliminary data.</text>
</comment>
<protein>
    <submittedName>
        <fullName evidence="2">Uncharacterized protein</fullName>
    </submittedName>
</protein>
<feature type="compositionally biased region" description="Basic and acidic residues" evidence="1">
    <location>
        <begin position="10"/>
        <end position="27"/>
    </location>
</feature>
<reference evidence="2" key="1">
    <citation type="submission" date="2023-01" db="EMBL/GenBank/DDBJ databases">
        <title>The chitinases involved in constricting ring structure development in the nematode-trapping fungus Drechslerella dactyloides.</title>
        <authorList>
            <person name="Wang R."/>
            <person name="Zhang L."/>
            <person name="Tang P."/>
            <person name="Li S."/>
            <person name="Liang L."/>
        </authorList>
    </citation>
    <scope>NUCLEOTIDE SEQUENCE</scope>
    <source>
        <strain evidence="2">YMF1.00031</strain>
    </source>
</reference>
<gene>
    <name evidence="2" type="ORF">Dda_7442</name>
</gene>
<dbReference type="EMBL" id="JAQGDS010000010">
    <property type="protein sequence ID" value="KAJ6257655.1"/>
    <property type="molecule type" value="Genomic_DNA"/>
</dbReference>
<evidence type="ECO:0000256" key="1">
    <source>
        <dbReference type="SAM" id="MobiDB-lite"/>
    </source>
</evidence>
<feature type="compositionally biased region" description="Basic and acidic residues" evidence="1">
    <location>
        <begin position="86"/>
        <end position="112"/>
    </location>
</feature>
<feature type="region of interest" description="Disordered" evidence="1">
    <location>
        <begin position="85"/>
        <end position="131"/>
    </location>
</feature>
<dbReference type="Proteomes" id="UP001221413">
    <property type="component" value="Unassembled WGS sequence"/>
</dbReference>
<keyword evidence="3" id="KW-1185">Reference proteome</keyword>
<organism evidence="2 3">
    <name type="scientific">Drechslerella dactyloides</name>
    <name type="common">Nematode-trapping fungus</name>
    <name type="synonym">Arthrobotrys dactyloides</name>
    <dbReference type="NCBI Taxonomy" id="74499"/>
    <lineage>
        <taxon>Eukaryota</taxon>
        <taxon>Fungi</taxon>
        <taxon>Dikarya</taxon>
        <taxon>Ascomycota</taxon>
        <taxon>Pezizomycotina</taxon>
        <taxon>Orbiliomycetes</taxon>
        <taxon>Orbiliales</taxon>
        <taxon>Orbiliaceae</taxon>
        <taxon>Drechslerella</taxon>
    </lineage>
</organism>
<evidence type="ECO:0000313" key="3">
    <source>
        <dbReference type="Proteomes" id="UP001221413"/>
    </source>
</evidence>
<accession>A0AAD6IU11</accession>
<dbReference type="AlphaFoldDB" id="A0AAD6IU11"/>
<proteinExistence type="predicted"/>